<evidence type="ECO:0000313" key="3">
    <source>
        <dbReference type="EMBL" id="PKA72814.1"/>
    </source>
</evidence>
<dbReference type="InterPro" id="IPR011042">
    <property type="entry name" value="6-blade_b-propeller_TolB-like"/>
</dbReference>
<dbReference type="PANTHER" id="PTHR10009:SF18">
    <property type="entry name" value="PROTEIN YELLOW-LIKE PROTEIN"/>
    <property type="match status" value="1"/>
</dbReference>
<evidence type="ECO:0000256" key="1">
    <source>
        <dbReference type="ARBA" id="ARBA00004613"/>
    </source>
</evidence>
<organism evidence="3 4">
    <name type="scientific">Pseudomonas baetica</name>
    <dbReference type="NCBI Taxonomy" id="674054"/>
    <lineage>
        <taxon>Bacteria</taxon>
        <taxon>Pseudomonadati</taxon>
        <taxon>Pseudomonadota</taxon>
        <taxon>Gammaproteobacteria</taxon>
        <taxon>Pseudomonadales</taxon>
        <taxon>Pseudomonadaceae</taxon>
        <taxon>Pseudomonas</taxon>
    </lineage>
</organism>
<dbReference type="Gene3D" id="2.120.10.30">
    <property type="entry name" value="TolB, C-terminal domain"/>
    <property type="match status" value="1"/>
</dbReference>
<evidence type="ECO:0000256" key="2">
    <source>
        <dbReference type="ARBA" id="ARBA00022525"/>
    </source>
</evidence>
<accession>A0ABX4Q7M8</accession>
<dbReference type="Proteomes" id="UP000232455">
    <property type="component" value="Unassembled WGS sequence"/>
</dbReference>
<dbReference type="InterPro" id="IPR017996">
    <property type="entry name" value="MRJP/yellow-related"/>
</dbReference>
<dbReference type="EMBL" id="PHHE01000001">
    <property type="protein sequence ID" value="PKA72814.1"/>
    <property type="molecule type" value="Genomic_DNA"/>
</dbReference>
<dbReference type="RefSeq" id="WP_100848528.1">
    <property type="nucleotide sequence ID" value="NZ_PHHE01000001.1"/>
</dbReference>
<gene>
    <name evidence="3" type="ORF">ATI02_5910</name>
</gene>
<evidence type="ECO:0000313" key="4">
    <source>
        <dbReference type="Proteomes" id="UP000232455"/>
    </source>
</evidence>
<reference evidence="3 4" key="1">
    <citation type="submission" date="2017-11" db="EMBL/GenBank/DDBJ databases">
        <title>Genome sequencing of a diverse group of Pseudomonas species.</title>
        <authorList>
            <person name="Loper J."/>
        </authorList>
    </citation>
    <scope>NUCLEOTIDE SEQUENCE [LARGE SCALE GENOMIC DNA]</scope>
    <source>
        <strain evidence="3 4">LMG 25716</strain>
    </source>
</reference>
<keyword evidence="2" id="KW-0964">Secreted</keyword>
<proteinExistence type="predicted"/>
<comment type="caution">
    <text evidence="3">The sequence shown here is derived from an EMBL/GenBank/DDBJ whole genome shotgun (WGS) entry which is preliminary data.</text>
</comment>
<sequence>MNAVRSLSCGLAIAVLLGGCKNLSDEAPILEVALQSQKQIWNAVAHFDDYTYVAGPRWTGADGGSQLTVVNLRGQREAYPNLAWNAWAPGKDARDAFVNINALRLEKDVLWVVDTGAPDFGGDPLPGGAKLVAINLAEKRVVRTYLFSAEVARPGSYVDDVRFQGDYAFLTDAGNAGIIVLDLRNGDAKRVLDGHHSVVAGSNREIVLSGRTVKTPGGSPLRVNADPLEISPDGEWLYFGALQGPWFKVRITDLTTSTLSSQQLASRVEPFADIPPTGGTVMDAKGNLYFSDLANDSIRVRRPDGRVDTLITDARLHWVDAPFLDQDGTLWLPAAQMDRVSLFNEGVSRVQWPMTVFRLSTR</sequence>
<dbReference type="SUPFAM" id="SSF101898">
    <property type="entry name" value="NHL repeat"/>
    <property type="match status" value="1"/>
</dbReference>
<dbReference type="PANTHER" id="PTHR10009">
    <property type="entry name" value="PROTEIN YELLOW-RELATED"/>
    <property type="match status" value="1"/>
</dbReference>
<name>A0ABX4Q7M8_9PSED</name>
<comment type="subcellular location">
    <subcellularLocation>
        <location evidence="1">Secreted</location>
    </subcellularLocation>
</comment>
<dbReference type="Pfam" id="PF03022">
    <property type="entry name" value="MRJP"/>
    <property type="match status" value="1"/>
</dbReference>
<protein>
    <submittedName>
        <fullName evidence="3">Major royal jelly protein</fullName>
    </submittedName>
</protein>
<dbReference type="PROSITE" id="PS51257">
    <property type="entry name" value="PROKAR_LIPOPROTEIN"/>
    <property type="match status" value="1"/>
</dbReference>
<keyword evidence="4" id="KW-1185">Reference proteome</keyword>